<dbReference type="AlphaFoldDB" id="A0AA46WTZ1"/>
<dbReference type="GO" id="GO:0016810">
    <property type="term" value="F:hydrolase activity, acting on carbon-nitrogen (but not peptide) bonds"/>
    <property type="evidence" value="ECO:0007669"/>
    <property type="project" value="InterPro"/>
</dbReference>
<protein>
    <submittedName>
        <fullName evidence="3">Amidohydrolase</fullName>
    </submittedName>
</protein>
<dbReference type="SUPFAM" id="SSF51338">
    <property type="entry name" value="Composite domain of metallo-dependent hydrolases"/>
    <property type="match status" value="1"/>
</dbReference>
<dbReference type="Gene3D" id="3.20.20.140">
    <property type="entry name" value="Metal-dependent hydrolases"/>
    <property type="match status" value="1"/>
</dbReference>
<proteinExistence type="predicted"/>
<gene>
    <name evidence="3" type="ORF">KUM34_021155</name>
</gene>
<keyword evidence="1" id="KW-0378">Hydrolase</keyword>
<dbReference type="EMBL" id="CP083974">
    <property type="protein sequence ID" value="UZF44336.1"/>
    <property type="molecule type" value="Genomic_DNA"/>
</dbReference>
<name>A0AA46WTZ1_RHORH</name>
<organism evidence="3 4">
    <name type="scientific">Rhodococcus rhodochrous</name>
    <dbReference type="NCBI Taxonomy" id="1829"/>
    <lineage>
        <taxon>Bacteria</taxon>
        <taxon>Bacillati</taxon>
        <taxon>Actinomycetota</taxon>
        <taxon>Actinomycetes</taxon>
        <taxon>Mycobacteriales</taxon>
        <taxon>Nocardiaceae</taxon>
        <taxon>Rhodococcus</taxon>
    </lineage>
</organism>
<dbReference type="PANTHER" id="PTHR43794:SF11">
    <property type="entry name" value="AMIDOHYDROLASE-RELATED DOMAIN-CONTAINING PROTEIN"/>
    <property type="match status" value="1"/>
</dbReference>
<dbReference type="SUPFAM" id="SSF51556">
    <property type="entry name" value="Metallo-dependent hydrolases"/>
    <property type="match status" value="1"/>
</dbReference>
<evidence type="ECO:0000256" key="1">
    <source>
        <dbReference type="ARBA" id="ARBA00022801"/>
    </source>
</evidence>
<feature type="domain" description="Amidohydrolase-related" evidence="2">
    <location>
        <begin position="57"/>
        <end position="433"/>
    </location>
</feature>
<accession>A0AA46WTZ1</accession>
<sequence length="483" mass="51768">MSLTAIVGGRVLTMNDHRQIFESGTVLIEGNRIIAVGRDTEVDVPAEAEIIDASGQVVMPGLVNAHTHGTQSLLRAGGNQDRDLLDWMFNDLYPGLAAYSLSDVRVALELFCLESIRSGVTTVVLNDHVHPFDPLPAVDVAVEVLGRTGLRAVYARMFTDALRASSPRFMDTVRAREPHVHSASVLRDTTAILNDLDEMYRRHDNSYGGRVRVCASPSTASTTSLQALEFSRDTARARDGIWALHLSETPGDRPASEMSAVRFLDSHGLLDSRLLLGHCVHVDAADIRMIRRGGASISTQPVSNGVLGSGIAPVPAFLQAGINVGIGTDDANCNDACDVLSDLKTLGVVQRAVNCDAAAVTAEELIELATLGGARAVRQGSDIGRLAAGYKADIVLVDTRRPHLTPSSSIPAMLAWQASGRDVHTVLIDGRVVMRDGIVDWLDGNAEADLLNTASERAEKIAARAGIATTRPWASRAFRSHEQ</sequence>
<dbReference type="RefSeq" id="WP_229582732.1">
    <property type="nucleotide sequence ID" value="NZ_CP083974.1"/>
</dbReference>
<dbReference type="InterPro" id="IPR006680">
    <property type="entry name" value="Amidohydro-rel"/>
</dbReference>
<dbReference type="PANTHER" id="PTHR43794">
    <property type="entry name" value="AMINOHYDROLASE SSNA-RELATED"/>
    <property type="match status" value="1"/>
</dbReference>
<dbReference type="InterPro" id="IPR011059">
    <property type="entry name" value="Metal-dep_hydrolase_composite"/>
</dbReference>
<evidence type="ECO:0000313" key="3">
    <source>
        <dbReference type="EMBL" id="UZF44336.1"/>
    </source>
</evidence>
<dbReference type="Pfam" id="PF01979">
    <property type="entry name" value="Amidohydro_1"/>
    <property type="match status" value="1"/>
</dbReference>
<reference evidence="3 4" key="1">
    <citation type="journal article" date="2021" name="Front. Microbiol.">
        <title>Bacterial Transformation of Aromatic Monomers in Softwood Black Liquor.</title>
        <authorList>
            <person name="Navas L.E."/>
            <person name="Dexter G."/>
            <person name="Liu J."/>
            <person name="Levy-Booth D."/>
            <person name="Cho M."/>
            <person name="Jang S.K."/>
            <person name="Mansfield S.D."/>
            <person name="Renneckar S."/>
            <person name="Mohn W.W."/>
            <person name="Eltis L.D."/>
        </authorList>
    </citation>
    <scope>NUCLEOTIDE SEQUENCE [LARGE SCALE GENOMIC DNA]</scope>
    <source>
        <strain evidence="3 4">GD02</strain>
    </source>
</reference>
<evidence type="ECO:0000259" key="2">
    <source>
        <dbReference type="Pfam" id="PF01979"/>
    </source>
</evidence>
<dbReference type="Gene3D" id="2.30.40.10">
    <property type="entry name" value="Urease, subunit C, domain 1"/>
    <property type="match status" value="1"/>
</dbReference>
<dbReference type="Proteomes" id="UP001162740">
    <property type="component" value="Chromosome"/>
</dbReference>
<evidence type="ECO:0000313" key="4">
    <source>
        <dbReference type="Proteomes" id="UP001162740"/>
    </source>
</evidence>
<dbReference type="InterPro" id="IPR032466">
    <property type="entry name" value="Metal_Hydrolase"/>
</dbReference>
<dbReference type="InterPro" id="IPR050287">
    <property type="entry name" value="MTA/SAH_deaminase"/>
</dbReference>
<dbReference type="CDD" id="cd01298">
    <property type="entry name" value="ATZ_TRZ_like"/>
    <property type="match status" value="1"/>
</dbReference>